<gene>
    <name evidence="1" type="ORF">SAMD00020551_1744</name>
</gene>
<reference evidence="1 2" key="1">
    <citation type="submission" date="2013-06" db="EMBL/GenBank/DDBJ databases">
        <title>Whole genome shotgun sequence of Bacillus selenatarsenatis SF-1.</title>
        <authorList>
            <person name="Kuroda M."/>
            <person name="Sei K."/>
            <person name="Yamashita M."/>
            <person name="Ike M."/>
        </authorList>
    </citation>
    <scope>NUCLEOTIDE SEQUENCE [LARGE SCALE GENOMIC DNA]</scope>
    <source>
        <strain evidence="1 2">SF-1</strain>
    </source>
</reference>
<keyword evidence="2" id="KW-1185">Reference proteome</keyword>
<evidence type="ECO:0000313" key="1">
    <source>
        <dbReference type="EMBL" id="GAM13599.1"/>
    </source>
</evidence>
<dbReference type="Proteomes" id="UP000031014">
    <property type="component" value="Unassembled WGS sequence"/>
</dbReference>
<dbReference type="EMBL" id="BASE01000037">
    <property type="protein sequence ID" value="GAM13599.1"/>
    <property type="molecule type" value="Genomic_DNA"/>
</dbReference>
<dbReference type="AlphaFoldDB" id="A0A0A8X2U7"/>
<proteinExistence type="predicted"/>
<comment type="caution">
    <text evidence="1">The sequence shown here is derived from an EMBL/GenBank/DDBJ whole genome shotgun (WGS) entry which is preliminary data.</text>
</comment>
<accession>A0A0A8X2U7</accession>
<name>A0A0A8X2U7_MESS1</name>
<organism evidence="1 2">
    <name type="scientific">Mesobacillus selenatarsenatis (strain DSM 18680 / JCM 14380 / FERM P-15431 / SF-1)</name>
    <dbReference type="NCBI Taxonomy" id="1321606"/>
    <lineage>
        <taxon>Bacteria</taxon>
        <taxon>Bacillati</taxon>
        <taxon>Bacillota</taxon>
        <taxon>Bacilli</taxon>
        <taxon>Bacillales</taxon>
        <taxon>Bacillaceae</taxon>
        <taxon>Mesobacillus</taxon>
    </lineage>
</organism>
<sequence length="38" mass="4504">MLIYLLKNFFAIILLKGDQDPTYIAKLPSRWKRQLPAK</sequence>
<protein>
    <submittedName>
        <fullName evidence="1">Uncharacterized protein</fullName>
    </submittedName>
</protein>
<evidence type="ECO:0000313" key="2">
    <source>
        <dbReference type="Proteomes" id="UP000031014"/>
    </source>
</evidence>